<dbReference type="Gene3D" id="3.40.50.150">
    <property type="entry name" value="Vaccinia Virus protein VP39"/>
    <property type="match status" value="2"/>
</dbReference>
<dbReference type="SUPFAM" id="SSF53335">
    <property type="entry name" value="S-adenosyl-L-methionine-dependent methyltransferases"/>
    <property type="match status" value="1"/>
</dbReference>
<gene>
    <name evidence="1" type="ORF">N5A92_01350</name>
</gene>
<organism evidence="1 2">
    <name type="scientific">Chelativorans salis</name>
    <dbReference type="NCBI Taxonomy" id="2978478"/>
    <lineage>
        <taxon>Bacteria</taxon>
        <taxon>Pseudomonadati</taxon>
        <taxon>Pseudomonadota</taxon>
        <taxon>Alphaproteobacteria</taxon>
        <taxon>Hyphomicrobiales</taxon>
        <taxon>Phyllobacteriaceae</taxon>
        <taxon>Chelativorans</taxon>
    </lineage>
</organism>
<evidence type="ECO:0000313" key="2">
    <source>
        <dbReference type="Proteomes" id="UP001320831"/>
    </source>
</evidence>
<dbReference type="EMBL" id="JAOCZP010000001">
    <property type="protein sequence ID" value="MCT7373694.1"/>
    <property type="molecule type" value="Genomic_DNA"/>
</dbReference>
<reference evidence="1 2" key="1">
    <citation type="submission" date="2022-09" db="EMBL/GenBank/DDBJ databases">
        <title>Chelativorans salina sp. nov., a novel slightly halophilic bacterium isolated from a saline lake sediment enrichment.</title>
        <authorList>
            <person name="Gao L."/>
            <person name="Fang B.-Z."/>
            <person name="Li W.-J."/>
        </authorList>
    </citation>
    <scope>NUCLEOTIDE SEQUENCE [LARGE SCALE GENOMIC DNA]</scope>
    <source>
        <strain evidence="1 2">EGI FJ00035</strain>
    </source>
</reference>
<dbReference type="Proteomes" id="UP001320831">
    <property type="component" value="Unassembled WGS sequence"/>
</dbReference>
<dbReference type="RefSeq" id="WP_260900022.1">
    <property type="nucleotide sequence ID" value="NZ_JAOCZP010000001.1"/>
</dbReference>
<dbReference type="Pfam" id="PF13489">
    <property type="entry name" value="Methyltransf_23"/>
    <property type="match status" value="1"/>
</dbReference>
<accession>A0ABT2LI74</accession>
<sequence>MTTAAASGVAARAPDACPVCRAPAPKPFLSVDGRDYWRCATCEASFLDPRQRPQPEAERAYYLNHENRADDPAYRRFLSKAAVPLMERLEPGAKGLDYGCGPGPALAAMLEEAGHPMALYDPFFHPDPAALDQVYDFVTCTETAEHFHYPAEEFDRLSKLLRPGGWLAIMTCFQTEDARFAGWHYRRDPTHVVFYREATMGFIAGSRGWSCEVPAKDVALMRKPGEAA</sequence>
<keyword evidence="1" id="KW-0808">Transferase</keyword>
<evidence type="ECO:0000313" key="1">
    <source>
        <dbReference type="EMBL" id="MCT7373694.1"/>
    </source>
</evidence>
<dbReference type="InterPro" id="IPR029063">
    <property type="entry name" value="SAM-dependent_MTases_sf"/>
</dbReference>
<protein>
    <submittedName>
        <fullName evidence="1">Class I SAM-dependent methyltransferase</fullName>
    </submittedName>
</protein>
<dbReference type="GO" id="GO:0032259">
    <property type="term" value="P:methylation"/>
    <property type="evidence" value="ECO:0007669"/>
    <property type="project" value="UniProtKB-KW"/>
</dbReference>
<keyword evidence="1" id="KW-0489">Methyltransferase</keyword>
<dbReference type="GO" id="GO:0008168">
    <property type="term" value="F:methyltransferase activity"/>
    <property type="evidence" value="ECO:0007669"/>
    <property type="project" value="UniProtKB-KW"/>
</dbReference>
<comment type="caution">
    <text evidence="1">The sequence shown here is derived from an EMBL/GenBank/DDBJ whole genome shotgun (WGS) entry which is preliminary data.</text>
</comment>
<name>A0ABT2LI74_9HYPH</name>
<keyword evidence="2" id="KW-1185">Reference proteome</keyword>
<proteinExistence type="predicted"/>